<feature type="domain" description="Methanolan biosynthesis EpsI" evidence="10">
    <location>
        <begin position="331"/>
        <end position="515"/>
    </location>
</feature>
<protein>
    <submittedName>
        <fullName evidence="11">Exosortase A</fullName>
    </submittedName>
</protein>
<evidence type="ECO:0000256" key="9">
    <source>
        <dbReference type="SAM" id="Phobius"/>
    </source>
</evidence>
<proteinExistence type="predicted"/>
<dbReference type="Pfam" id="PF09721">
    <property type="entry name" value="Exosortase_EpsH"/>
    <property type="match status" value="1"/>
</dbReference>
<gene>
    <name evidence="11" type="ORF">GCM10011611_15340</name>
</gene>
<organism evidence="11 12">
    <name type="scientific">Aliidongia dinghuensis</name>
    <dbReference type="NCBI Taxonomy" id="1867774"/>
    <lineage>
        <taxon>Bacteria</taxon>
        <taxon>Pseudomonadati</taxon>
        <taxon>Pseudomonadota</taxon>
        <taxon>Alphaproteobacteria</taxon>
        <taxon>Rhodospirillales</taxon>
        <taxon>Dongiaceae</taxon>
        <taxon>Aliidongia</taxon>
    </lineage>
</organism>
<dbReference type="NCBIfam" id="TIGR02914">
    <property type="entry name" value="EpsI_fam"/>
    <property type="match status" value="1"/>
</dbReference>
<keyword evidence="5" id="KW-0378">Hydrolase</keyword>
<evidence type="ECO:0000256" key="1">
    <source>
        <dbReference type="ARBA" id="ARBA00004651"/>
    </source>
</evidence>
<reference evidence="11" key="1">
    <citation type="journal article" date="2014" name="Int. J. Syst. Evol. Microbiol.">
        <title>Complete genome sequence of Corynebacterium casei LMG S-19264T (=DSM 44701T), isolated from a smear-ripened cheese.</title>
        <authorList>
            <consortium name="US DOE Joint Genome Institute (JGI-PGF)"/>
            <person name="Walter F."/>
            <person name="Albersmeier A."/>
            <person name="Kalinowski J."/>
            <person name="Ruckert C."/>
        </authorList>
    </citation>
    <scope>NUCLEOTIDE SEQUENCE</scope>
    <source>
        <strain evidence="11">CGMCC 1.15725</strain>
    </source>
</reference>
<name>A0A8J2YS81_9PROT</name>
<dbReference type="EMBL" id="BMJQ01000003">
    <property type="protein sequence ID" value="GGF10704.1"/>
    <property type="molecule type" value="Genomic_DNA"/>
</dbReference>
<dbReference type="NCBIfam" id="TIGR04178">
    <property type="entry name" value="exo_archaeo"/>
    <property type="match status" value="1"/>
</dbReference>
<comment type="caution">
    <text evidence="11">The sequence shown here is derived from an EMBL/GenBank/DDBJ whole genome shotgun (WGS) entry which is preliminary data.</text>
</comment>
<evidence type="ECO:0000256" key="2">
    <source>
        <dbReference type="ARBA" id="ARBA00022475"/>
    </source>
</evidence>
<evidence type="ECO:0000256" key="7">
    <source>
        <dbReference type="ARBA" id="ARBA00023136"/>
    </source>
</evidence>
<keyword evidence="2" id="KW-1003">Cell membrane</keyword>
<evidence type="ECO:0000256" key="3">
    <source>
        <dbReference type="ARBA" id="ARBA00022670"/>
    </source>
</evidence>
<sequence>MLSKPEGREARNRLTLPQPGPTGSASAGSSIGLDRERLTLAVAGAGILLLLLLFRGTAGSIVRLWYDDNAYSHGFLILPIAGWLVWQRRAALLAAAPRPTVWGLLPLAAAATAWLMAQVVSVQMVSQFALAAMIDALALTLLGFRAFRVLAFPALFLFAAVPFGQGVTPQLQAWTANIAVQALRAVGTPVFQDGLQITTPIGNFAVADECSGLRFLTATITLAILFASEFYRTWARRAAFLVLAIVIPIVSNGLRVFTVILLAHAFGLEFAASVDHVIYGWVFLTLVTGVLLLIGWSFREAPAAATAPRPADRSTTRRPARDALVAAGAFGILIAATATDGALARIPGPIADLALPAAGAPLDAAAIQALPWQPKLPGADARRVDQELVDGRPVTRVVAYYAWQRQGAKAASDAANLAPDDWTRLSFGKADVSIDGQSVAVQRLVVAHGRQHWLIYAWYWVDDRFTGSAAASKLLQIRGLLAGRNAGAAIVMAAPFDGNESPAEAERALTRALAQQEGLSRALAHAGSM</sequence>
<dbReference type="InterPro" id="IPR019127">
    <property type="entry name" value="Exosortase"/>
</dbReference>
<feature type="compositionally biased region" description="Basic and acidic residues" evidence="8">
    <location>
        <begin position="1"/>
        <end position="12"/>
    </location>
</feature>
<dbReference type="Pfam" id="PF11984">
    <property type="entry name" value="DUF3485"/>
    <property type="match status" value="1"/>
</dbReference>
<dbReference type="GO" id="GO:0005886">
    <property type="term" value="C:plasma membrane"/>
    <property type="evidence" value="ECO:0007669"/>
    <property type="project" value="UniProtKB-SubCell"/>
</dbReference>
<accession>A0A8J2YS81</accession>
<dbReference type="GO" id="GO:0008233">
    <property type="term" value="F:peptidase activity"/>
    <property type="evidence" value="ECO:0007669"/>
    <property type="project" value="UniProtKB-KW"/>
</dbReference>
<dbReference type="InterPro" id="IPR013426">
    <property type="entry name" value="EpsH-like"/>
</dbReference>
<feature type="region of interest" description="Disordered" evidence="8">
    <location>
        <begin position="1"/>
        <end position="29"/>
    </location>
</feature>
<dbReference type="NCBIfam" id="TIGR03109">
    <property type="entry name" value="exosort_XrtA"/>
    <property type="match status" value="1"/>
</dbReference>
<feature type="transmembrane region" description="Helical" evidence="9">
    <location>
        <begin position="319"/>
        <end position="338"/>
    </location>
</feature>
<keyword evidence="3" id="KW-0645">Protease</keyword>
<evidence type="ECO:0000259" key="10">
    <source>
        <dbReference type="Pfam" id="PF11984"/>
    </source>
</evidence>
<comment type="subcellular location">
    <subcellularLocation>
        <location evidence="1">Cell membrane</location>
        <topology evidence="1">Multi-pass membrane protein</topology>
    </subcellularLocation>
</comment>
<dbReference type="InterPro" id="IPR026392">
    <property type="entry name" value="Exo/Archaeosortase_dom"/>
</dbReference>
<keyword evidence="6 9" id="KW-1133">Transmembrane helix</keyword>
<feature type="transmembrane region" description="Helical" evidence="9">
    <location>
        <begin position="38"/>
        <end position="58"/>
    </location>
</feature>
<dbReference type="InterPro" id="IPR014263">
    <property type="entry name" value="Methanolan_biosynth_EpsI"/>
</dbReference>
<feature type="transmembrane region" description="Helical" evidence="9">
    <location>
        <begin position="278"/>
        <end position="298"/>
    </location>
</feature>
<evidence type="ECO:0000256" key="6">
    <source>
        <dbReference type="ARBA" id="ARBA00022989"/>
    </source>
</evidence>
<evidence type="ECO:0000256" key="5">
    <source>
        <dbReference type="ARBA" id="ARBA00022801"/>
    </source>
</evidence>
<dbReference type="NCBIfam" id="TIGR02602">
    <property type="entry name" value="8TM_EpsH"/>
    <property type="match status" value="1"/>
</dbReference>
<evidence type="ECO:0000256" key="8">
    <source>
        <dbReference type="SAM" id="MobiDB-lite"/>
    </source>
</evidence>
<evidence type="ECO:0000313" key="12">
    <source>
        <dbReference type="Proteomes" id="UP000646365"/>
    </source>
</evidence>
<feature type="transmembrane region" description="Helical" evidence="9">
    <location>
        <begin position="70"/>
        <end position="87"/>
    </location>
</feature>
<evidence type="ECO:0000256" key="4">
    <source>
        <dbReference type="ARBA" id="ARBA00022692"/>
    </source>
</evidence>
<dbReference type="InterPro" id="IPR017540">
    <property type="entry name" value="Exosortase-1"/>
</dbReference>
<keyword evidence="7 9" id="KW-0472">Membrane</keyword>
<keyword evidence="4 9" id="KW-0812">Transmembrane</keyword>
<feature type="transmembrane region" description="Helical" evidence="9">
    <location>
        <begin position="99"/>
        <end position="117"/>
    </location>
</feature>
<evidence type="ECO:0000313" key="11">
    <source>
        <dbReference type="EMBL" id="GGF10704.1"/>
    </source>
</evidence>
<keyword evidence="12" id="KW-1185">Reference proteome</keyword>
<feature type="transmembrane region" description="Helical" evidence="9">
    <location>
        <begin position="238"/>
        <end position="266"/>
    </location>
</feature>
<dbReference type="Proteomes" id="UP000646365">
    <property type="component" value="Unassembled WGS sequence"/>
</dbReference>
<reference evidence="11" key="2">
    <citation type="submission" date="2020-09" db="EMBL/GenBank/DDBJ databases">
        <authorList>
            <person name="Sun Q."/>
            <person name="Zhou Y."/>
        </authorList>
    </citation>
    <scope>NUCLEOTIDE SEQUENCE</scope>
    <source>
        <strain evidence="11">CGMCC 1.15725</strain>
    </source>
</reference>
<dbReference type="GO" id="GO:0006508">
    <property type="term" value="P:proteolysis"/>
    <property type="evidence" value="ECO:0007669"/>
    <property type="project" value="UniProtKB-KW"/>
</dbReference>
<dbReference type="AlphaFoldDB" id="A0A8J2YS81"/>